<dbReference type="PANTHER" id="PTHR33985">
    <property type="entry name" value="OS02G0491300 PROTEIN-RELATED"/>
    <property type="match status" value="1"/>
</dbReference>
<dbReference type="Pfam" id="PF02469">
    <property type="entry name" value="Fasciclin"/>
    <property type="match status" value="1"/>
</dbReference>
<feature type="domain" description="FAS1" evidence="3">
    <location>
        <begin position="216"/>
        <end position="361"/>
    </location>
</feature>
<dbReference type="OrthoDB" id="1525874at2759"/>
<dbReference type="InterPro" id="IPR000782">
    <property type="entry name" value="FAS1_domain"/>
</dbReference>
<keyword evidence="2" id="KW-0812">Transmembrane</keyword>
<reference evidence="4 5" key="1">
    <citation type="journal article" date="2020" name="IScience">
        <title>Genome Sequencing of the Endangered Kingdonia uniflora (Circaeasteraceae, Ranunculales) Reveals Potential Mechanisms of Evolutionary Specialization.</title>
        <authorList>
            <person name="Sun Y."/>
            <person name="Deng T."/>
            <person name="Zhang A."/>
            <person name="Moore M.J."/>
            <person name="Landis J.B."/>
            <person name="Lin N."/>
            <person name="Zhang H."/>
            <person name="Zhang X."/>
            <person name="Huang J."/>
            <person name="Zhang X."/>
            <person name="Sun H."/>
            <person name="Wang H."/>
        </authorList>
    </citation>
    <scope>NUCLEOTIDE SEQUENCE [LARGE SCALE GENOMIC DNA]</scope>
    <source>
        <strain evidence="4">TB1705</strain>
        <tissue evidence="4">Leaf</tissue>
    </source>
</reference>
<comment type="caution">
    <text evidence="4">The sequence shown here is derived from an EMBL/GenBank/DDBJ whole genome shotgun (WGS) entry which is preliminary data.</text>
</comment>
<evidence type="ECO:0000313" key="5">
    <source>
        <dbReference type="Proteomes" id="UP000541444"/>
    </source>
</evidence>
<protein>
    <recommendedName>
        <fullName evidence="3">FAS1 domain-containing protein</fullName>
    </recommendedName>
</protein>
<dbReference type="InterPro" id="IPR036378">
    <property type="entry name" value="FAS1_dom_sf"/>
</dbReference>
<dbReference type="EMBL" id="JACGCM010001511">
    <property type="protein sequence ID" value="KAF6154195.1"/>
    <property type="molecule type" value="Genomic_DNA"/>
</dbReference>
<proteinExistence type="inferred from homology"/>
<evidence type="ECO:0000313" key="4">
    <source>
        <dbReference type="EMBL" id="KAF6154195.1"/>
    </source>
</evidence>
<dbReference type="SUPFAM" id="SSF82153">
    <property type="entry name" value="FAS1 domain"/>
    <property type="match status" value="2"/>
</dbReference>
<keyword evidence="2" id="KW-1133">Transmembrane helix</keyword>
<feature type="transmembrane region" description="Helical" evidence="2">
    <location>
        <begin position="12"/>
        <end position="30"/>
    </location>
</feature>
<dbReference type="AlphaFoldDB" id="A0A7J7MGZ8"/>
<evidence type="ECO:0000256" key="1">
    <source>
        <dbReference type="ARBA" id="ARBA00007843"/>
    </source>
</evidence>
<dbReference type="Gene3D" id="2.30.180.10">
    <property type="entry name" value="FAS1 domain"/>
    <property type="match status" value="2"/>
</dbReference>
<dbReference type="InterPro" id="IPR052806">
    <property type="entry name" value="Fasciclin-like_AGP"/>
</dbReference>
<name>A0A7J7MGZ8_9MAGN</name>
<comment type="similarity">
    <text evidence="1">Belongs to the fasciclin-like AGP family.</text>
</comment>
<dbReference type="PANTHER" id="PTHR33985:SF19">
    <property type="entry name" value="FASCICLIN-LIKE ARABINOGALACTAN PROTEIN 21"/>
    <property type="match status" value="1"/>
</dbReference>
<dbReference type="PROSITE" id="PS50213">
    <property type="entry name" value="FAS1"/>
    <property type="match status" value="1"/>
</dbReference>
<keyword evidence="2" id="KW-0472">Membrane</keyword>
<evidence type="ECO:0000259" key="3">
    <source>
        <dbReference type="PROSITE" id="PS50213"/>
    </source>
</evidence>
<dbReference type="SMART" id="SM00554">
    <property type="entry name" value="FAS1"/>
    <property type="match status" value="2"/>
</dbReference>
<gene>
    <name evidence="4" type="ORF">GIB67_016447</name>
</gene>
<sequence length="369" mass="40743">MEPSCSHWWHAPFYFAISIMLAVIAISTSYHPNTKPQTPLFSSNSSSSYPQIPHDLSSNATQALRKSGFNFIATLFQISPELFLSSSPESTIFAIEDPEISNVSLPPWLMKDLLHYHTLSSKILMKDLLEREQGSCLPTLLRGKNLALTKIGREERLVEINGVLVSHPDIFTQGSYSIHGIVKPFASFDPMEDNPGWDSIHSPICDSNLEETKTPSQNIVNITGDSRNVIPWTRILRLLSSSGFVPFAVGLRSVLDGIGHNSTGLSAVTIFAPPVFDYVSSPLPILERIVKFHILSERFTYKNLAALPKKALLRTLVTDSDLEITMGINGGEILSIKGVEITAPDVFTSNMFVIHGISRPFEMGMLSTT</sequence>
<organism evidence="4 5">
    <name type="scientific">Kingdonia uniflora</name>
    <dbReference type="NCBI Taxonomy" id="39325"/>
    <lineage>
        <taxon>Eukaryota</taxon>
        <taxon>Viridiplantae</taxon>
        <taxon>Streptophyta</taxon>
        <taxon>Embryophyta</taxon>
        <taxon>Tracheophyta</taxon>
        <taxon>Spermatophyta</taxon>
        <taxon>Magnoliopsida</taxon>
        <taxon>Ranunculales</taxon>
        <taxon>Circaeasteraceae</taxon>
        <taxon>Kingdonia</taxon>
    </lineage>
</organism>
<dbReference type="Proteomes" id="UP000541444">
    <property type="component" value="Unassembled WGS sequence"/>
</dbReference>
<accession>A0A7J7MGZ8</accession>
<keyword evidence="5" id="KW-1185">Reference proteome</keyword>
<evidence type="ECO:0000256" key="2">
    <source>
        <dbReference type="SAM" id="Phobius"/>
    </source>
</evidence>